<name>A0A0A8LD58_9SACH</name>
<feature type="domain" description="N-end rule aminoacyl transferase C-terminal" evidence="6">
    <location>
        <begin position="166"/>
        <end position="308"/>
    </location>
</feature>
<keyword evidence="8" id="KW-1185">Reference proteome</keyword>
<keyword evidence="4" id="KW-0012">Acyltransferase</keyword>
<dbReference type="InterPro" id="IPR007472">
    <property type="entry name" value="N-end_Aminoacyl_Trfase_C"/>
</dbReference>
<accession>A0A0A8LD58</accession>
<dbReference type="PANTHER" id="PTHR21367:SF1">
    <property type="entry name" value="ARGINYL-TRNA--PROTEIN TRANSFERASE 1"/>
    <property type="match status" value="1"/>
</dbReference>
<dbReference type="Pfam" id="PF04376">
    <property type="entry name" value="ATE_N"/>
    <property type="match status" value="1"/>
</dbReference>
<evidence type="ECO:0000313" key="7">
    <source>
        <dbReference type="EMBL" id="CDO96118.1"/>
    </source>
</evidence>
<organism evidence="7 8">
    <name type="scientific">Kluyveromyces dobzhanskii CBS 2104</name>
    <dbReference type="NCBI Taxonomy" id="1427455"/>
    <lineage>
        <taxon>Eukaryota</taxon>
        <taxon>Fungi</taxon>
        <taxon>Dikarya</taxon>
        <taxon>Ascomycota</taxon>
        <taxon>Saccharomycotina</taxon>
        <taxon>Saccharomycetes</taxon>
        <taxon>Saccharomycetales</taxon>
        <taxon>Saccharomycetaceae</taxon>
        <taxon>Kluyveromyces</taxon>
    </lineage>
</organism>
<dbReference type="Proteomes" id="UP000031516">
    <property type="component" value="Unassembled WGS sequence"/>
</dbReference>
<evidence type="ECO:0000256" key="2">
    <source>
        <dbReference type="ARBA" id="ARBA00012025"/>
    </source>
</evidence>
<dbReference type="SUPFAM" id="SSF55729">
    <property type="entry name" value="Acyl-CoA N-acyltransferases (Nat)"/>
    <property type="match status" value="1"/>
</dbReference>
<evidence type="ECO:0000256" key="4">
    <source>
        <dbReference type="ARBA" id="ARBA00023315"/>
    </source>
</evidence>
<proteinExistence type="inferred from homology"/>
<dbReference type="GO" id="GO:0005737">
    <property type="term" value="C:cytoplasm"/>
    <property type="evidence" value="ECO:0007669"/>
    <property type="project" value="TreeGrafter"/>
</dbReference>
<dbReference type="AlphaFoldDB" id="A0A0A8LD58"/>
<comment type="similarity">
    <text evidence="1">Belongs to the R-transferase family.</text>
</comment>
<comment type="caution">
    <text evidence="7">The sequence shown here is derived from an EMBL/GenBank/DDBJ whole genome shotgun (WGS) entry which is preliminary data.</text>
</comment>
<evidence type="ECO:0000259" key="6">
    <source>
        <dbReference type="Pfam" id="PF04377"/>
    </source>
</evidence>
<sequence>MDFSDKLIIGRPVYISDGADPKCGYCHGKKDVNDRFATQGWRSLHQKDEDKIELQSTTMGFHSELINAEMYDKLCNLGFRRSGSFIYKTDMLRNCCRLYTIRTNKDYLTMTKELKTTLKRFKKKITSTKFKPQGNHGDWVDQLCDYESQSESFKTVFEPAKFTKAKYDLYVKYQGYIHSDEENTPQQFESFLCDSPFPESEKVGTDGEWEQLNNWHNLQPGEVLKKNGSAHECYYDDGKLIAISVLDFMPTGVSSVYFIWDPDYHSWSLGKVSALRELALVSKIGRPYYYLGYFIQDCPKMNYKAKFGGEILDVHNKRYLPLKIAEQHVEHNGFFVASDNVPETKDGGPNDLTKSCGYSFDNVVDEIYGPNGSAFSKVNCSVKKLRNHKLCYLPDPHHDVYNRAPGENNIVERTGTKHVVSSLSTDQEDLPELSKIHRIPNVVPGLVSLEDIVTLIDNGKLDQLNGQLIIFDTSFNGLRMLIDFDSEEPIVKTTISDITRLIGLENVKKSIIII</sequence>
<dbReference type="GO" id="GO:0004057">
    <property type="term" value="F:arginyl-tRNA--protein transferase activity"/>
    <property type="evidence" value="ECO:0007669"/>
    <property type="project" value="UniProtKB-EC"/>
</dbReference>
<evidence type="ECO:0000313" key="8">
    <source>
        <dbReference type="Proteomes" id="UP000031516"/>
    </source>
</evidence>
<reference evidence="7 8" key="1">
    <citation type="submission" date="2014-03" db="EMBL/GenBank/DDBJ databases">
        <title>The genome of Kluyveromyces dobzhanskii.</title>
        <authorList>
            <person name="Nystedt B."/>
            <person name="Astrom S."/>
        </authorList>
    </citation>
    <scope>NUCLEOTIDE SEQUENCE [LARGE SCALE GENOMIC DNA]</scope>
    <source>
        <strain evidence="7 8">CBS 2104</strain>
    </source>
</reference>
<dbReference type="InterPro" id="IPR016181">
    <property type="entry name" value="Acyl_CoA_acyltransferase"/>
</dbReference>
<dbReference type="Pfam" id="PF04377">
    <property type="entry name" value="ATE_C"/>
    <property type="match status" value="1"/>
</dbReference>
<dbReference type="EC" id="2.3.2.8" evidence="2"/>
<dbReference type="InterPro" id="IPR030700">
    <property type="entry name" value="N-end_Aminoacyl_Trfase"/>
</dbReference>
<keyword evidence="3" id="KW-0808">Transferase</keyword>
<dbReference type="EMBL" id="CCBQ010000047">
    <property type="protein sequence ID" value="CDO96118.1"/>
    <property type="molecule type" value="Genomic_DNA"/>
</dbReference>
<feature type="domain" description="N-end aminoacyl transferase N-terminal" evidence="5">
    <location>
        <begin position="22"/>
        <end position="115"/>
    </location>
</feature>
<evidence type="ECO:0000259" key="5">
    <source>
        <dbReference type="Pfam" id="PF04376"/>
    </source>
</evidence>
<evidence type="ECO:0000256" key="3">
    <source>
        <dbReference type="ARBA" id="ARBA00022679"/>
    </source>
</evidence>
<protein>
    <recommendedName>
        <fullName evidence="2">arginyltransferase</fullName>
        <ecNumber evidence="2">2.3.2.8</ecNumber>
    </recommendedName>
</protein>
<dbReference type="PANTHER" id="PTHR21367">
    <property type="entry name" value="ARGININE-TRNA-PROTEIN TRANSFERASE 1"/>
    <property type="match status" value="1"/>
</dbReference>
<gene>
    <name evidence="7" type="ORF">KLDO_g4336</name>
</gene>
<dbReference type="InterPro" id="IPR007471">
    <property type="entry name" value="N-end_Aminoacyl_Trfase_N"/>
</dbReference>
<evidence type="ECO:0000256" key="1">
    <source>
        <dbReference type="ARBA" id="ARBA00009991"/>
    </source>
</evidence>
<dbReference type="OrthoDB" id="74183at2759"/>